<reference evidence="2 3" key="1">
    <citation type="submission" date="2021-06" db="EMBL/GenBank/DDBJ databases">
        <title>Caerostris extrusa draft genome.</title>
        <authorList>
            <person name="Kono N."/>
            <person name="Arakawa K."/>
        </authorList>
    </citation>
    <scope>NUCLEOTIDE SEQUENCE [LARGE SCALE GENOMIC DNA]</scope>
</reference>
<feature type="region of interest" description="Disordered" evidence="1">
    <location>
        <begin position="84"/>
        <end position="144"/>
    </location>
</feature>
<protein>
    <submittedName>
        <fullName evidence="2">Uncharacterized protein</fullName>
    </submittedName>
</protein>
<feature type="compositionally biased region" description="Polar residues" evidence="1">
    <location>
        <begin position="93"/>
        <end position="113"/>
    </location>
</feature>
<gene>
    <name evidence="2" type="ORF">CEXT_67531</name>
</gene>
<evidence type="ECO:0000313" key="2">
    <source>
        <dbReference type="EMBL" id="GIY97423.1"/>
    </source>
</evidence>
<dbReference type="Proteomes" id="UP001054945">
    <property type="component" value="Unassembled WGS sequence"/>
</dbReference>
<name>A0AAV4XS20_CAEEX</name>
<organism evidence="2 3">
    <name type="scientific">Caerostris extrusa</name>
    <name type="common">Bark spider</name>
    <name type="synonym">Caerostris bankana</name>
    <dbReference type="NCBI Taxonomy" id="172846"/>
    <lineage>
        <taxon>Eukaryota</taxon>
        <taxon>Metazoa</taxon>
        <taxon>Ecdysozoa</taxon>
        <taxon>Arthropoda</taxon>
        <taxon>Chelicerata</taxon>
        <taxon>Arachnida</taxon>
        <taxon>Araneae</taxon>
        <taxon>Araneomorphae</taxon>
        <taxon>Entelegynae</taxon>
        <taxon>Araneoidea</taxon>
        <taxon>Araneidae</taxon>
        <taxon>Caerostris</taxon>
    </lineage>
</organism>
<feature type="region of interest" description="Disordered" evidence="1">
    <location>
        <begin position="165"/>
        <end position="191"/>
    </location>
</feature>
<evidence type="ECO:0000313" key="3">
    <source>
        <dbReference type="Proteomes" id="UP001054945"/>
    </source>
</evidence>
<keyword evidence="3" id="KW-1185">Reference proteome</keyword>
<sequence>MNGESISTLLYVRAKWAVTKGSSEHNLMTRSIVRRVSETAKWTIMMRRTVLYNHLCIQASMVASGHRQQLRCVQLLLGRGWIHSGPPSPPMMDSNQTDEGIDSDASSSFTTEDSFPAPKRKKAVHNSDTNIQTKEQESRNVREKKKTLLSTLKWESPFEFGNLHRKHKATHSGEQKKTNRWRIPASEMTNR</sequence>
<accession>A0AAV4XS20</accession>
<proteinExistence type="predicted"/>
<dbReference type="AlphaFoldDB" id="A0AAV4XS20"/>
<dbReference type="EMBL" id="BPLR01018155">
    <property type="protein sequence ID" value="GIY97423.1"/>
    <property type="molecule type" value="Genomic_DNA"/>
</dbReference>
<comment type="caution">
    <text evidence="2">The sequence shown here is derived from an EMBL/GenBank/DDBJ whole genome shotgun (WGS) entry which is preliminary data.</text>
</comment>
<evidence type="ECO:0000256" key="1">
    <source>
        <dbReference type="SAM" id="MobiDB-lite"/>
    </source>
</evidence>